<reference evidence="9" key="1">
    <citation type="journal article" date="2021" name="Nat. Commun.">
        <title>Genetic determinants of endophytism in the Arabidopsis root mycobiome.</title>
        <authorList>
            <person name="Mesny F."/>
            <person name="Miyauchi S."/>
            <person name="Thiergart T."/>
            <person name="Pickel B."/>
            <person name="Atanasova L."/>
            <person name="Karlsson M."/>
            <person name="Huettel B."/>
            <person name="Barry K.W."/>
            <person name="Haridas S."/>
            <person name="Chen C."/>
            <person name="Bauer D."/>
            <person name="Andreopoulos W."/>
            <person name="Pangilinan J."/>
            <person name="LaButti K."/>
            <person name="Riley R."/>
            <person name="Lipzen A."/>
            <person name="Clum A."/>
            <person name="Drula E."/>
            <person name="Henrissat B."/>
            <person name="Kohler A."/>
            <person name="Grigoriev I.V."/>
            <person name="Martin F.M."/>
            <person name="Hacquard S."/>
        </authorList>
    </citation>
    <scope>NUCLEOTIDE SEQUENCE</scope>
    <source>
        <strain evidence="9">MPI-CAGE-AT-0021</strain>
    </source>
</reference>
<evidence type="ECO:0000256" key="1">
    <source>
        <dbReference type="ARBA" id="ARBA00010136"/>
    </source>
</evidence>
<dbReference type="PANTHER" id="PTHR45726">
    <property type="entry name" value="LEUKOTRIENE A-4 HYDROLASE"/>
    <property type="match status" value="1"/>
</dbReference>
<comment type="similarity">
    <text evidence="1">Belongs to the peptidase M1 family.</text>
</comment>
<dbReference type="EMBL" id="JAGMUU010000014">
    <property type="protein sequence ID" value="KAH7139715.1"/>
    <property type="molecule type" value="Genomic_DNA"/>
</dbReference>
<gene>
    <name evidence="9" type="ORF">B0J13DRAFT_586293</name>
</gene>
<evidence type="ECO:0000256" key="5">
    <source>
        <dbReference type="ARBA" id="ARBA00022833"/>
    </source>
</evidence>
<dbReference type="Pfam" id="PF09127">
    <property type="entry name" value="Leuk-A4-hydro_C"/>
    <property type="match status" value="1"/>
</dbReference>
<feature type="binding site" evidence="7">
    <location>
        <position position="227"/>
    </location>
    <ligand>
        <name>Zn(2+)</name>
        <dbReference type="ChEBI" id="CHEBI:29105"/>
        <note>catalytic</note>
    </ligand>
</feature>
<evidence type="ECO:0000256" key="7">
    <source>
        <dbReference type="PIRSR" id="PIRSR634015-3"/>
    </source>
</evidence>
<dbReference type="InterPro" id="IPR045357">
    <property type="entry name" value="Aminopeptidase_N-like_N"/>
</dbReference>
<dbReference type="GO" id="GO:0008237">
    <property type="term" value="F:metallopeptidase activity"/>
    <property type="evidence" value="ECO:0007669"/>
    <property type="project" value="UniProtKB-KW"/>
</dbReference>
<dbReference type="Gene3D" id="1.10.390.10">
    <property type="entry name" value="Neutral Protease Domain 2"/>
    <property type="match status" value="1"/>
</dbReference>
<dbReference type="AlphaFoldDB" id="A0A9P9J2I2"/>
<keyword evidence="2" id="KW-0645">Protease</keyword>
<organism evidence="9 10">
    <name type="scientific">Dactylonectria estremocensis</name>
    <dbReference type="NCBI Taxonomy" id="1079267"/>
    <lineage>
        <taxon>Eukaryota</taxon>
        <taxon>Fungi</taxon>
        <taxon>Dikarya</taxon>
        <taxon>Ascomycota</taxon>
        <taxon>Pezizomycotina</taxon>
        <taxon>Sordariomycetes</taxon>
        <taxon>Hypocreomycetidae</taxon>
        <taxon>Hypocreales</taxon>
        <taxon>Nectriaceae</taxon>
        <taxon>Dactylonectria</taxon>
    </lineage>
</organism>
<feature type="domain" description="Peptidase M1 leukotriene A4 hydrolase/aminopeptidase C-terminal" evidence="8">
    <location>
        <begin position="373"/>
        <end position="482"/>
    </location>
</feature>
<dbReference type="PANTHER" id="PTHR45726:SF3">
    <property type="entry name" value="LEUKOTRIENE A-4 HYDROLASE"/>
    <property type="match status" value="1"/>
</dbReference>
<dbReference type="InterPro" id="IPR042097">
    <property type="entry name" value="Aminopeptidase_N-like_N_sf"/>
</dbReference>
<evidence type="ECO:0000256" key="2">
    <source>
        <dbReference type="ARBA" id="ARBA00022670"/>
    </source>
</evidence>
<evidence type="ECO:0000313" key="10">
    <source>
        <dbReference type="Proteomes" id="UP000717696"/>
    </source>
</evidence>
<proteinExistence type="inferred from homology"/>
<comment type="cofactor">
    <cofactor evidence="7">
        <name>Zn(2+)</name>
        <dbReference type="ChEBI" id="CHEBI:29105"/>
    </cofactor>
    <text evidence="7">Binds 1 zinc ion per subunit.</text>
</comment>
<keyword evidence="4" id="KW-0378">Hydrolase</keyword>
<keyword evidence="6" id="KW-0482">Metalloprotease</keyword>
<keyword evidence="3 7" id="KW-0479">Metal-binding</keyword>
<keyword evidence="10" id="KW-1185">Reference proteome</keyword>
<dbReference type="GO" id="GO:0006508">
    <property type="term" value="P:proteolysis"/>
    <property type="evidence" value="ECO:0007669"/>
    <property type="project" value="UniProtKB-KW"/>
</dbReference>
<dbReference type="InterPro" id="IPR034015">
    <property type="entry name" value="M1_LTA4H"/>
</dbReference>
<dbReference type="SUPFAM" id="SSF55486">
    <property type="entry name" value="Metalloproteases ('zincins'), catalytic domain"/>
    <property type="match status" value="1"/>
</dbReference>
<dbReference type="InterPro" id="IPR016024">
    <property type="entry name" value="ARM-type_fold"/>
</dbReference>
<dbReference type="OrthoDB" id="79562at2759"/>
<evidence type="ECO:0000259" key="8">
    <source>
        <dbReference type="SMART" id="SM01263"/>
    </source>
</evidence>
<dbReference type="Gene3D" id="1.25.40.320">
    <property type="entry name" value="Peptidase M1, leukotriene A4 hydrolase/aminopeptidase C-terminal domain"/>
    <property type="match status" value="1"/>
</dbReference>
<dbReference type="Gene3D" id="2.60.40.1730">
    <property type="entry name" value="tricorn interacting facor f3 domain"/>
    <property type="match status" value="1"/>
</dbReference>
<evidence type="ECO:0000256" key="6">
    <source>
        <dbReference type="ARBA" id="ARBA00023049"/>
    </source>
</evidence>
<dbReference type="Pfam" id="PF01433">
    <property type="entry name" value="Peptidase_M1"/>
    <property type="match status" value="1"/>
</dbReference>
<name>A0A9P9J2I2_9HYPO</name>
<dbReference type="Proteomes" id="UP000717696">
    <property type="component" value="Unassembled WGS sequence"/>
</dbReference>
<evidence type="ECO:0000256" key="3">
    <source>
        <dbReference type="ARBA" id="ARBA00022723"/>
    </source>
</evidence>
<dbReference type="InterPro" id="IPR027268">
    <property type="entry name" value="Peptidase_M4/M1_CTD_sf"/>
</dbReference>
<evidence type="ECO:0000313" key="9">
    <source>
        <dbReference type="EMBL" id="KAH7139715.1"/>
    </source>
</evidence>
<evidence type="ECO:0000256" key="4">
    <source>
        <dbReference type="ARBA" id="ARBA00022801"/>
    </source>
</evidence>
<sequence length="482" mass="55206">MLHEYRTADPNSVSHFHDILTRHTDIDLSINFERNVMRGSTIIECVVVGSKPARWELRPRSEPNGSPLQIEFETTPESTGLQWFSTAQTEDKQRPFMCFKSRNESLHARPIVPCQDTPSLKSTCRGVPQHKLVFPPLETILSTKHYVFIQDVPISNYLFAVASGLKLIFGYPWPLYNPVTLPKLFYLGGMEDPIFNFYSVSVISGDCETFSGNLVNNASWEHFWLNEGWTVYIERLILPEQELACGLDSYGGDDSPDTRMVLNFCRKQPDDIISTIVYKKGYPFLRRLEETVGRPKWLPFGVSAPFMLFIPYVQSGFQYFTEFPKNSVDPTQFKETMFELFVLDTEATARLDLVDWAMWCYKPGAIPEPVFVSPLFDEFQRLADKWNSISDGPSHKLRANDMQGWKLGQSLVFLDELIRRPNTLSQELVSAIGSEYGWANSSNLEVLKRYLRVAVRAAYRSVLSQTEDVLGQTGRMKLVRPL</sequence>
<dbReference type="Pfam" id="PF17900">
    <property type="entry name" value="Peptidase_M1_N"/>
    <property type="match status" value="1"/>
</dbReference>
<dbReference type="SMART" id="SM01263">
    <property type="entry name" value="Leuk-A4-hydro_C"/>
    <property type="match status" value="1"/>
</dbReference>
<dbReference type="InterPro" id="IPR014782">
    <property type="entry name" value="Peptidase_M1_dom"/>
</dbReference>
<comment type="caution">
    <text evidence="9">The sequence shown here is derived from an EMBL/GenBank/DDBJ whole genome shotgun (WGS) entry which is preliminary data.</text>
</comment>
<dbReference type="GO" id="GO:0005829">
    <property type="term" value="C:cytosol"/>
    <property type="evidence" value="ECO:0007669"/>
    <property type="project" value="TreeGrafter"/>
</dbReference>
<dbReference type="InterPro" id="IPR038502">
    <property type="entry name" value="M1_LTA-4_hydro/amino_C_sf"/>
</dbReference>
<dbReference type="GO" id="GO:0008270">
    <property type="term" value="F:zinc ion binding"/>
    <property type="evidence" value="ECO:0007669"/>
    <property type="project" value="InterPro"/>
</dbReference>
<dbReference type="SUPFAM" id="SSF63737">
    <property type="entry name" value="Leukotriene A4 hydrolase N-terminal domain"/>
    <property type="match status" value="1"/>
</dbReference>
<keyword evidence="5 7" id="KW-0862">Zinc</keyword>
<dbReference type="InterPro" id="IPR015211">
    <property type="entry name" value="Peptidase_M1_C"/>
</dbReference>
<protein>
    <recommendedName>
        <fullName evidence="8">Peptidase M1 leukotriene A4 hydrolase/aminopeptidase C-terminal domain-containing protein</fullName>
    </recommendedName>
</protein>
<accession>A0A9P9J2I2</accession>
<dbReference type="SUPFAM" id="SSF48371">
    <property type="entry name" value="ARM repeat"/>
    <property type="match status" value="1"/>
</dbReference>